<evidence type="ECO:0000313" key="4">
    <source>
        <dbReference type="Proteomes" id="UP000284731"/>
    </source>
</evidence>
<gene>
    <name evidence="3" type="ORF">DWX20_05805</name>
</gene>
<dbReference type="GO" id="GO:0071972">
    <property type="term" value="F:peptidoglycan L,D-transpeptidase activity"/>
    <property type="evidence" value="ECO:0007669"/>
    <property type="project" value="TreeGrafter"/>
</dbReference>
<name>A0A412PF96_9FIRM</name>
<feature type="domain" description="Penicillin-binding protein transpeptidase" evidence="2">
    <location>
        <begin position="161"/>
        <end position="436"/>
    </location>
</feature>
<keyword evidence="1" id="KW-0472">Membrane</keyword>
<proteinExistence type="predicted"/>
<dbReference type="PANTHER" id="PTHR30627:SF24">
    <property type="entry name" value="PENICILLIN-BINDING PROTEIN 4B"/>
    <property type="match status" value="1"/>
</dbReference>
<keyword evidence="1" id="KW-0812">Transmembrane</keyword>
<dbReference type="Gene3D" id="3.40.710.10">
    <property type="entry name" value="DD-peptidase/beta-lactamase superfamily"/>
    <property type="match status" value="1"/>
</dbReference>
<dbReference type="InterPro" id="IPR050515">
    <property type="entry name" value="Beta-lactam/transpept"/>
</dbReference>
<dbReference type="InterPro" id="IPR001460">
    <property type="entry name" value="PCN-bd_Tpept"/>
</dbReference>
<dbReference type="Pfam" id="PF00905">
    <property type="entry name" value="Transpeptidase"/>
    <property type="match status" value="1"/>
</dbReference>
<accession>A0A412PF96</accession>
<dbReference type="InterPro" id="IPR012338">
    <property type="entry name" value="Beta-lactam/transpept-like"/>
</dbReference>
<organism evidence="3 4">
    <name type="scientific">Solobacterium moorei</name>
    <dbReference type="NCBI Taxonomy" id="102148"/>
    <lineage>
        <taxon>Bacteria</taxon>
        <taxon>Bacillati</taxon>
        <taxon>Bacillota</taxon>
        <taxon>Erysipelotrichia</taxon>
        <taxon>Erysipelotrichales</taxon>
        <taxon>Erysipelotrichaceae</taxon>
        <taxon>Solobacterium</taxon>
    </lineage>
</organism>
<dbReference type="GO" id="GO:0005886">
    <property type="term" value="C:plasma membrane"/>
    <property type="evidence" value="ECO:0007669"/>
    <property type="project" value="TreeGrafter"/>
</dbReference>
<feature type="transmembrane region" description="Helical" evidence="1">
    <location>
        <begin position="21"/>
        <end position="42"/>
    </location>
</feature>
<dbReference type="AlphaFoldDB" id="A0A412PF96"/>
<evidence type="ECO:0000313" key="3">
    <source>
        <dbReference type="EMBL" id="RGT56318.1"/>
    </source>
</evidence>
<dbReference type="EMBL" id="QRWX01000002">
    <property type="protein sequence ID" value="RGT56318.1"/>
    <property type="molecule type" value="Genomic_DNA"/>
</dbReference>
<reference evidence="3 4" key="1">
    <citation type="submission" date="2018-08" db="EMBL/GenBank/DDBJ databases">
        <title>A genome reference for cultivated species of the human gut microbiota.</title>
        <authorList>
            <person name="Zou Y."/>
            <person name="Xue W."/>
            <person name="Luo G."/>
        </authorList>
    </citation>
    <scope>NUCLEOTIDE SEQUENCE [LARGE SCALE GENOMIC DNA]</scope>
    <source>
        <strain evidence="3 4">AF18-46</strain>
    </source>
</reference>
<sequence>MMKTMTNKRSPESISMSRIRLVEVGGIIVSVVFTSFFAYKYLINPHINTNANTTKYQIIYDAIKSYAIEGTIVDRDGNTILGNAAAETRATADYPQNLSYAWLLGYYSVNDHRQNSFGLRGNLKDYLLFQLDKNNQGALVKLTTNTDLQNYAYQLLNGMEGSITVLDNQTGEILCLSSQSTVDFNVNDPDSMLASNVAESQYRRGTFEKDPPGSTFKVVTAAAALTMQEDENLDDSFFQFNDTGSYIPAGSNFVITNFQNQVFGTIDMNTALAKSCNCYFADLGIRVGADKLSKMMNAFMVGKDITIPYLDTIHSSYNIGNNDNAELAQTAFGQGNTTITPLHIAMMAQAIANDGVMLQPQIVKSIQSDGRTLYRSSKNSLSTTTTHNVNEKLKAYMHSAALEYGLTESGYGMVYAKTGTAECANNRIHSYMMGFTDRYSFCISANNNDGSAELYGITQRLVRYLNSLY</sequence>
<dbReference type="GO" id="GO:0008658">
    <property type="term" value="F:penicillin binding"/>
    <property type="evidence" value="ECO:0007669"/>
    <property type="project" value="InterPro"/>
</dbReference>
<keyword evidence="1" id="KW-1133">Transmembrane helix</keyword>
<evidence type="ECO:0000256" key="1">
    <source>
        <dbReference type="SAM" id="Phobius"/>
    </source>
</evidence>
<protein>
    <recommendedName>
        <fullName evidence="2">Penicillin-binding protein transpeptidase domain-containing protein</fullName>
    </recommendedName>
</protein>
<dbReference type="GO" id="GO:0071555">
    <property type="term" value="P:cell wall organization"/>
    <property type="evidence" value="ECO:0007669"/>
    <property type="project" value="TreeGrafter"/>
</dbReference>
<evidence type="ECO:0000259" key="2">
    <source>
        <dbReference type="Pfam" id="PF00905"/>
    </source>
</evidence>
<dbReference type="Proteomes" id="UP000284731">
    <property type="component" value="Unassembled WGS sequence"/>
</dbReference>
<dbReference type="Gene3D" id="3.90.1310.10">
    <property type="entry name" value="Penicillin-binding protein 2a (Domain 2)"/>
    <property type="match status" value="1"/>
</dbReference>
<dbReference type="PANTHER" id="PTHR30627">
    <property type="entry name" value="PEPTIDOGLYCAN D,D-TRANSPEPTIDASE"/>
    <property type="match status" value="1"/>
</dbReference>
<dbReference type="SUPFAM" id="SSF56601">
    <property type="entry name" value="beta-lactamase/transpeptidase-like"/>
    <property type="match status" value="1"/>
</dbReference>
<comment type="caution">
    <text evidence="3">The sequence shown here is derived from an EMBL/GenBank/DDBJ whole genome shotgun (WGS) entry which is preliminary data.</text>
</comment>